<feature type="transmembrane region" description="Helical" evidence="1">
    <location>
        <begin position="159"/>
        <end position="179"/>
    </location>
</feature>
<organism evidence="2 3">
    <name type="scientific">Shiella aurantiaca</name>
    <dbReference type="NCBI Taxonomy" id="3058365"/>
    <lineage>
        <taxon>Bacteria</taxon>
        <taxon>Pseudomonadati</taxon>
        <taxon>Bacteroidota</taxon>
        <taxon>Cytophagia</taxon>
        <taxon>Cytophagales</taxon>
        <taxon>Shiellaceae</taxon>
        <taxon>Shiella</taxon>
    </lineage>
</organism>
<sequence length="225" mass="26288">MKLTKEQIAEIKGWISKKGFTEIDLQYEILDHMVCAMEELLEKKPSLTLREAFDQVHAGFGIFGFLSVEESMQKNLSRQIWARFKKELKNLFFTDDFILVALVAAILYFTAQVLAQHAAYWFIFLSLLSFFGNGWYLLKSQKMTLKQAWRYKYVKVLNEVGFGLYIPMQILIQFQMRLLALPVSYQLGILGSLAFVFIIYSLACTRVARWAFEHYGAHYLRYGQL</sequence>
<reference evidence="2" key="1">
    <citation type="submission" date="2023-06" db="EMBL/GenBank/DDBJ databases">
        <title>Cytophagales bacterium Strain LB-30, isolated from soil.</title>
        <authorList>
            <person name="Liu B."/>
        </authorList>
    </citation>
    <scope>NUCLEOTIDE SEQUENCE</scope>
    <source>
        <strain evidence="2">LB-30</strain>
    </source>
</reference>
<keyword evidence="1" id="KW-1133">Transmembrane helix</keyword>
<keyword evidence="3" id="KW-1185">Reference proteome</keyword>
<keyword evidence="1" id="KW-0472">Membrane</keyword>
<evidence type="ECO:0000313" key="3">
    <source>
        <dbReference type="Proteomes" id="UP001168552"/>
    </source>
</evidence>
<feature type="transmembrane region" description="Helical" evidence="1">
    <location>
        <begin position="91"/>
        <end position="111"/>
    </location>
</feature>
<proteinExistence type="predicted"/>
<dbReference type="RefSeq" id="WP_320002854.1">
    <property type="nucleotide sequence ID" value="NZ_JAUHJS010000001.1"/>
</dbReference>
<name>A0ABT8F1Y7_9BACT</name>
<keyword evidence="1" id="KW-0812">Transmembrane</keyword>
<dbReference type="Proteomes" id="UP001168552">
    <property type="component" value="Unassembled WGS sequence"/>
</dbReference>
<dbReference type="EMBL" id="JAUHJS010000001">
    <property type="protein sequence ID" value="MDN4164328.1"/>
    <property type="molecule type" value="Genomic_DNA"/>
</dbReference>
<gene>
    <name evidence="2" type="ORF">QWY31_02380</name>
</gene>
<feature type="transmembrane region" description="Helical" evidence="1">
    <location>
        <begin position="117"/>
        <end position="138"/>
    </location>
</feature>
<feature type="transmembrane region" description="Helical" evidence="1">
    <location>
        <begin position="185"/>
        <end position="203"/>
    </location>
</feature>
<protein>
    <submittedName>
        <fullName evidence="2">Uncharacterized protein</fullName>
    </submittedName>
</protein>
<evidence type="ECO:0000256" key="1">
    <source>
        <dbReference type="SAM" id="Phobius"/>
    </source>
</evidence>
<comment type="caution">
    <text evidence="2">The sequence shown here is derived from an EMBL/GenBank/DDBJ whole genome shotgun (WGS) entry which is preliminary data.</text>
</comment>
<accession>A0ABT8F1Y7</accession>
<evidence type="ECO:0000313" key="2">
    <source>
        <dbReference type="EMBL" id="MDN4164328.1"/>
    </source>
</evidence>